<comment type="similarity">
    <text evidence="3">Belongs to the polysaccharide lyase 4 family.</text>
</comment>
<evidence type="ECO:0000256" key="7">
    <source>
        <dbReference type="ARBA" id="ARBA00023239"/>
    </source>
</evidence>
<dbReference type="InterPro" id="IPR013784">
    <property type="entry name" value="Carb-bd-like_fold"/>
</dbReference>
<dbReference type="RefSeq" id="WP_221029156.1">
    <property type="nucleotide sequence ID" value="NZ_CP139781.1"/>
</dbReference>
<dbReference type="EMBL" id="CP139781">
    <property type="protein sequence ID" value="WRQ87803.1"/>
    <property type="molecule type" value="Genomic_DNA"/>
</dbReference>
<organism evidence="11 12">
    <name type="scientific">Actomonas aquatica</name>
    <dbReference type="NCBI Taxonomy" id="2866162"/>
    <lineage>
        <taxon>Bacteria</taxon>
        <taxon>Pseudomonadati</taxon>
        <taxon>Verrucomicrobiota</taxon>
        <taxon>Opitutia</taxon>
        <taxon>Opitutales</taxon>
        <taxon>Opitutaceae</taxon>
        <taxon>Actomonas</taxon>
    </lineage>
</organism>
<feature type="domain" description="Rhamnogalacturonan lyase" evidence="9">
    <location>
        <begin position="480"/>
        <end position="657"/>
    </location>
</feature>
<evidence type="ECO:0000313" key="12">
    <source>
        <dbReference type="Proteomes" id="UP000738431"/>
    </source>
</evidence>
<accession>A0ABZ1C980</accession>
<evidence type="ECO:0000256" key="4">
    <source>
        <dbReference type="ARBA" id="ARBA00012437"/>
    </source>
</evidence>
<keyword evidence="12" id="KW-1185">Reference proteome</keyword>
<evidence type="ECO:0000259" key="10">
    <source>
        <dbReference type="Pfam" id="PF14686"/>
    </source>
</evidence>
<comment type="subcellular location">
    <subcellularLocation>
        <location evidence="2">Secreted</location>
    </subcellularLocation>
</comment>
<dbReference type="InterPro" id="IPR029413">
    <property type="entry name" value="RG-lyase_II"/>
</dbReference>
<dbReference type="SUPFAM" id="SSF74650">
    <property type="entry name" value="Galactose mutarotase-like"/>
    <property type="match status" value="1"/>
</dbReference>
<dbReference type="CDD" id="cd10316">
    <property type="entry name" value="RGL4_M"/>
    <property type="match status" value="1"/>
</dbReference>
<dbReference type="Gene3D" id="2.60.40.1120">
    <property type="entry name" value="Carboxypeptidase-like, regulatory domain"/>
    <property type="match status" value="1"/>
</dbReference>
<keyword evidence="7 11" id="KW-0456">Lyase</keyword>
<dbReference type="PANTHER" id="PTHR32018">
    <property type="entry name" value="RHAMNOGALACTURONATE LYASE FAMILY PROTEIN"/>
    <property type="match status" value="1"/>
</dbReference>
<dbReference type="Proteomes" id="UP000738431">
    <property type="component" value="Chromosome"/>
</dbReference>
<feature type="signal peptide" evidence="8">
    <location>
        <begin position="1"/>
        <end position="25"/>
    </location>
</feature>
<dbReference type="EC" id="4.2.2.23" evidence="4"/>
<dbReference type="Pfam" id="PF14683">
    <property type="entry name" value="CBM-like"/>
    <property type="match status" value="1"/>
</dbReference>
<gene>
    <name evidence="11" type="ORF">K1X11_000175</name>
</gene>
<feature type="domain" description="Rhamnogalacturonan lyase" evidence="10">
    <location>
        <begin position="403"/>
        <end position="466"/>
    </location>
</feature>
<dbReference type="Pfam" id="PF06045">
    <property type="entry name" value="Rhamnogal_lyase"/>
    <property type="match status" value="1"/>
</dbReference>
<dbReference type="GO" id="GO:0016829">
    <property type="term" value="F:lyase activity"/>
    <property type="evidence" value="ECO:0007669"/>
    <property type="project" value="UniProtKB-KW"/>
</dbReference>
<dbReference type="SUPFAM" id="SSF49785">
    <property type="entry name" value="Galactose-binding domain-like"/>
    <property type="match status" value="1"/>
</dbReference>
<dbReference type="PANTHER" id="PTHR32018:SF1">
    <property type="entry name" value="RHAMNOGALACTURONAN ENDOLYASE"/>
    <property type="match status" value="1"/>
</dbReference>
<sequence>MKPRHNPLIALLGVLALGWTALARAAAPVTVSETDALYILDNGIVQASVAKDSGDLVSLRYRDREMLATFLKPDGTPDLERDPPGHNVNGLNRGFTDHQYGFWSHDAMGPRGSGEAIARITIDPVTNGGARAEVSVKGIAQDRLMGTGPGVRGGAETKGQFAADIEIRYALGRGEAGVYTYCQFEHPADYPTTALGEARFCAKLADFFDWMSVADGPHHHKAYPKGLREGDKYVYTVPQAENPAFGWSSTTENVGFWCLNASMEYMSGGPTKVEFAGHRDTNAVSAPCVLNYWRSSHYGGSAVDVAEGEPWAKVIGPFMLYVNAGTTPQAMFDDAKAKQREEAAAWPYAWVEGVDYPLAAERGTVSGRIVLHDPLAPADAPEVSRLRVGLTQTPWTSPIPGRDGEVRVIGWQRDAKHYQFWTEAEADGRFEIGAVRPGTYTLRAFADGVLGELAVADVTVAAGDTTLGDITWTPVRHGRQLWDIGVPNRNGAELFKGEEFWRPDIPLVYAELFPNDVTYVVGKSDYRQDWYFQQVPHNEDPTVEPRPFWGIRDEGRATPFRVVFDVAEVSAGDAHLRLALCGTATRSLEIRLNDEMLGTIDLPMSDGAIARHGRQGLWYETGLSFDAAKLQPGRNELQIIVPAGPINDGILYDYVRLEVESGEET</sequence>
<evidence type="ECO:0000256" key="2">
    <source>
        <dbReference type="ARBA" id="ARBA00004613"/>
    </source>
</evidence>
<dbReference type="InterPro" id="IPR010325">
    <property type="entry name" value="Rhamnogal_lyase"/>
</dbReference>
<dbReference type="InterPro" id="IPR008979">
    <property type="entry name" value="Galactose-bd-like_sf"/>
</dbReference>
<evidence type="ECO:0000313" key="11">
    <source>
        <dbReference type="EMBL" id="WRQ87803.1"/>
    </source>
</evidence>
<dbReference type="InterPro" id="IPR011013">
    <property type="entry name" value="Gal_mutarotase_sf_dom"/>
</dbReference>
<reference evidence="11 12" key="1">
    <citation type="submission" date="2023-12" db="EMBL/GenBank/DDBJ databases">
        <title>Description of an unclassified Opitutus bacterium of Verrucomicrobiota.</title>
        <authorList>
            <person name="Zhang D.-F."/>
        </authorList>
    </citation>
    <scope>NUCLEOTIDE SEQUENCE [LARGE SCALE GENOMIC DNA]</scope>
    <source>
        <strain evidence="11 12">WL0086</strain>
    </source>
</reference>
<dbReference type="InterPro" id="IPR029411">
    <property type="entry name" value="RG-lyase_III"/>
</dbReference>
<comment type="catalytic activity">
    <reaction evidence="1">
        <text>Endotype eliminative cleavage of L-alpha-rhamnopyranosyl-(1-&gt;4)-alpha-D-galactopyranosyluronic acid bonds of rhamnogalacturonan I domains in ramified hairy regions of pectin leaving L-rhamnopyranose at the reducing end and 4-deoxy-4,5-unsaturated D-galactopyranosyluronic acid at the non-reducing end.</text>
        <dbReference type="EC" id="4.2.2.23"/>
    </reaction>
</comment>
<evidence type="ECO:0000256" key="3">
    <source>
        <dbReference type="ARBA" id="ARBA00010418"/>
    </source>
</evidence>
<evidence type="ECO:0000256" key="6">
    <source>
        <dbReference type="ARBA" id="ARBA00022729"/>
    </source>
</evidence>
<name>A0ABZ1C980_9BACT</name>
<evidence type="ECO:0000256" key="5">
    <source>
        <dbReference type="ARBA" id="ARBA00022525"/>
    </source>
</evidence>
<proteinExistence type="inferred from homology"/>
<feature type="chain" id="PRO_5045506209" description="rhamnogalacturonan endolyase" evidence="8">
    <location>
        <begin position="26"/>
        <end position="665"/>
    </location>
</feature>
<evidence type="ECO:0000259" key="9">
    <source>
        <dbReference type="Pfam" id="PF14683"/>
    </source>
</evidence>
<keyword evidence="5" id="KW-0964">Secreted</keyword>
<dbReference type="SUPFAM" id="SSF49452">
    <property type="entry name" value="Starch-binding domain-like"/>
    <property type="match status" value="1"/>
</dbReference>
<evidence type="ECO:0000256" key="1">
    <source>
        <dbReference type="ARBA" id="ARBA00001324"/>
    </source>
</evidence>
<protein>
    <recommendedName>
        <fullName evidence="4">rhamnogalacturonan endolyase</fullName>
        <ecNumber evidence="4">4.2.2.23</ecNumber>
    </recommendedName>
</protein>
<dbReference type="Pfam" id="PF14686">
    <property type="entry name" value="fn3_3"/>
    <property type="match status" value="1"/>
</dbReference>
<dbReference type="InterPro" id="IPR051850">
    <property type="entry name" value="Polysacch_Lyase_4"/>
</dbReference>
<keyword evidence="6 8" id="KW-0732">Signal</keyword>
<evidence type="ECO:0000256" key="8">
    <source>
        <dbReference type="SAM" id="SignalP"/>
    </source>
</evidence>